<protein>
    <submittedName>
        <fullName evidence="1">Uncharacterized protein</fullName>
    </submittedName>
</protein>
<reference evidence="1" key="1">
    <citation type="submission" date="2022-04" db="EMBL/GenBank/DDBJ databases">
        <title>Jade perch genome.</title>
        <authorList>
            <person name="Chao B."/>
        </authorList>
    </citation>
    <scope>NUCLEOTIDE SEQUENCE</scope>
    <source>
        <strain evidence="1">CB-2022</strain>
    </source>
</reference>
<dbReference type="EMBL" id="CM041548">
    <property type="protein sequence ID" value="KAI3358974.1"/>
    <property type="molecule type" value="Genomic_DNA"/>
</dbReference>
<proteinExistence type="predicted"/>
<evidence type="ECO:0000313" key="2">
    <source>
        <dbReference type="Proteomes" id="UP000831701"/>
    </source>
</evidence>
<organism evidence="1 2">
    <name type="scientific">Scortum barcoo</name>
    <name type="common">barcoo grunter</name>
    <dbReference type="NCBI Taxonomy" id="214431"/>
    <lineage>
        <taxon>Eukaryota</taxon>
        <taxon>Metazoa</taxon>
        <taxon>Chordata</taxon>
        <taxon>Craniata</taxon>
        <taxon>Vertebrata</taxon>
        <taxon>Euteleostomi</taxon>
        <taxon>Actinopterygii</taxon>
        <taxon>Neopterygii</taxon>
        <taxon>Teleostei</taxon>
        <taxon>Neoteleostei</taxon>
        <taxon>Acanthomorphata</taxon>
        <taxon>Eupercaria</taxon>
        <taxon>Centrarchiformes</taxon>
        <taxon>Terapontoidei</taxon>
        <taxon>Terapontidae</taxon>
        <taxon>Scortum</taxon>
    </lineage>
</organism>
<dbReference type="Proteomes" id="UP000831701">
    <property type="component" value="Chromosome 18"/>
</dbReference>
<evidence type="ECO:0000313" key="1">
    <source>
        <dbReference type="EMBL" id="KAI3358974.1"/>
    </source>
</evidence>
<name>A0ACB8VUB2_9TELE</name>
<accession>A0ACB8VUB2</accession>
<sequence length="283" mass="31692">MNDIKDFFIVLQLHQVSSSMKRFNIRKAEGPDKVSGRTLKLCADQLAGVFLDIFNLSLQLATVPVSLKTSIIVPCFERIVLKHLKDIIPAGLDQYQFAYRENRSTEDAVSIALHTALTHLQQLPNTYEAETCWTLPSAPDKLLQGHNREHPLPQCSSVVWQLHCTRLKGLSPGGENSTGNYRLCGKSSSRPGLNITLAGCRKKARLYVGPTYCCLLDPLEPYPPGKWTVCVHRFHLENAKLTLLRNGAVKENKGKDVGISEVIGVDCRVGRKYMWSMLEHLIL</sequence>
<keyword evidence="2" id="KW-1185">Reference proteome</keyword>
<comment type="caution">
    <text evidence="1">The sequence shown here is derived from an EMBL/GenBank/DDBJ whole genome shotgun (WGS) entry which is preliminary data.</text>
</comment>
<gene>
    <name evidence="1" type="ORF">L3Q82_015359</name>
</gene>